<name>A0ABT4H6P7_PAEAL</name>
<protein>
    <submittedName>
        <fullName evidence="2">DUF4062 domain-containing protein</fullName>
    </submittedName>
</protein>
<evidence type="ECO:0000313" key="2">
    <source>
        <dbReference type="EMBL" id="MCY9764663.1"/>
    </source>
</evidence>
<reference evidence="2 3" key="1">
    <citation type="submission" date="2022-05" db="EMBL/GenBank/DDBJ databases">
        <title>Genome Sequencing of Bee-Associated Microbes.</title>
        <authorList>
            <person name="Dunlap C."/>
        </authorList>
    </citation>
    <scope>NUCLEOTIDE SEQUENCE [LARGE SCALE GENOMIC DNA]</scope>
    <source>
        <strain evidence="2 3">NRRL B-04010</strain>
    </source>
</reference>
<feature type="domain" description="DUF4062" evidence="1">
    <location>
        <begin position="5"/>
        <end position="90"/>
    </location>
</feature>
<keyword evidence="3" id="KW-1185">Reference proteome</keyword>
<dbReference type="EMBL" id="JAMDNP010000100">
    <property type="protein sequence ID" value="MCY9764663.1"/>
    <property type="molecule type" value="Genomic_DNA"/>
</dbReference>
<dbReference type="Proteomes" id="UP001527181">
    <property type="component" value="Unassembled WGS sequence"/>
</dbReference>
<dbReference type="InterPro" id="IPR025139">
    <property type="entry name" value="DUF4062"/>
</dbReference>
<sequence>MAKPRVFISSTFYDLKYVRADIERFVREMGYDPVLNERGNISYGSDERLEEYCYKEVELTDILVAIVGGRYGSESFNSQYSITQMEIKTALKQGKQVYIFIDKSVYSEYHTYLNNKDVKDIKYRYVDDVKVYKFIEELENLPQNNPISTFEHSNEIVIFLKEQWSGLFQRFLQQQSRLSENKSLENINATAKTLNQLVNFLTEERKNSDHAIKEILLSNHPVFIKLKNLTNTPYPIFFRNKSDLEAWLEARRYQEKERDPFFPDEDEEDYLIYKNETKNLIFLLKIFKGIFDENDRLIVFTADEWNEDWLVSEEISKSFEINDDDLPF</sequence>
<dbReference type="GeneID" id="94492851"/>
<accession>A0ABT4H6P7</accession>
<dbReference type="Pfam" id="PF13271">
    <property type="entry name" value="DUF4062"/>
    <property type="match status" value="1"/>
</dbReference>
<evidence type="ECO:0000259" key="1">
    <source>
        <dbReference type="Pfam" id="PF13271"/>
    </source>
</evidence>
<proteinExistence type="predicted"/>
<gene>
    <name evidence="2" type="ORF">M5X12_29655</name>
</gene>
<dbReference type="RefSeq" id="WP_163976079.1">
    <property type="nucleotide sequence ID" value="NZ_JAMDLX010000063.1"/>
</dbReference>
<evidence type="ECO:0000313" key="3">
    <source>
        <dbReference type="Proteomes" id="UP001527181"/>
    </source>
</evidence>
<comment type="caution">
    <text evidence="2">The sequence shown here is derived from an EMBL/GenBank/DDBJ whole genome shotgun (WGS) entry which is preliminary data.</text>
</comment>
<organism evidence="2 3">
    <name type="scientific">Paenibacillus alvei</name>
    <name type="common">Bacillus alvei</name>
    <dbReference type="NCBI Taxonomy" id="44250"/>
    <lineage>
        <taxon>Bacteria</taxon>
        <taxon>Bacillati</taxon>
        <taxon>Bacillota</taxon>
        <taxon>Bacilli</taxon>
        <taxon>Bacillales</taxon>
        <taxon>Paenibacillaceae</taxon>
        <taxon>Paenibacillus</taxon>
    </lineage>
</organism>